<feature type="compositionally biased region" description="Basic and acidic residues" evidence="1">
    <location>
        <begin position="24"/>
        <end position="33"/>
    </location>
</feature>
<feature type="compositionally biased region" description="Basic residues" evidence="1">
    <location>
        <begin position="229"/>
        <end position="249"/>
    </location>
</feature>
<keyword evidence="3" id="KW-1185">Reference proteome</keyword>
<dbReference type="Pfam" id="PF09725">
    <property type="entry name" value="Fra10Ac1"/>
    <property type="match status" value="1"/>
</dbReference>
<comment type="caution">
    <text evidence="2">The sequence shown here is derived from an EMBL/GenBank/DDBJ whole genome shotgun (WGS) entry which is preliminary data.</text>
</comment>
<dbReference type="InterPro" id="IPR019129">
    <property type="entry name" value="Folate-sensitive_fs_Fra10Ac1"/>
</dbReference>
<evidence type="ECO:0008006" key="4">
    <source>
        <dbReference type="Google" id="ProtNLM"/>
    </source>
</evidence>
<dbReference type="PANTHER" id="PTHR11567">
    <property type="entry name" value="ACID PHOSPHATASE-RELATED"/>
    <property type="match status" value="1"/>
</dbReference>
<feature type="region of interest" description="Disordered" evidence="1">
    <location>
        <begin position="1"/>
        <end position="54"/>
    </location>
</feature>
<protein>
    <recommendedName>
        <fullName evidence="4">Protein FRA10AC1</fullName>
    </recommendedName>
</protein>
<dbReference type="GO" id="GO:0016791">
    <property type="term" value="F:phosphatase activity"/>
    <property type="evidence" value="ECO:0007669"/>
    <property type="project" value="TreeGrafter"/>
</dbReference>
<gene>
    <name evidence="2" type="ORF">DERF_009206</name>
</gene>
<evidence type="ECO:0000313" key="2">
    <source>
        <dbReference type="EMBL" id="KAH9510697.1"/>
    </source>
</evidence>
<sequence>MNDSNTQNESKQSVDSSVNKRKKQDIDDKDGKIFKKPKNIRNSRSNEILKTNGSTTMMINEFSNDEKPRQRNFHSLDQYTRHKLLINYYCLTHPGSRHQVFQRDHSQDKSDLQILIENHRFIWPDEDLQSNQLTWGQRVAKKYYERLFKEYCIIDLSLFKQNKFGMRWRTEPEVIGGKGQFICGNKHCSIPTNLTSWEVLFGYVENGEKHSALIKVRLCPDCSTKLNYHRQHKKAKKNKKNERKLKRKESKNQKQSMVKVKEEILTSDDEVGFSKNPGSSSLQHDHNNDDNDDDETYEQLIDKIWRQPIKLEFDNDNDQEEGKKLENELDNYLDEFFQ</sequence>
<feature type="region of interest" description="Disordered" evidence="1">
    <location>
        <begin position="229"/>
        <end position="299"/>
    </location>
</feature>
<proteinExistence type="predicted"/>
<dbReference type="InterPro" id="IPR050645">
    <property type="entry name" value="Histidine_acid_phosphatase"/>
</dbReference>
<reference evidence="2" key="2">
    <citation type="journal article" date="2022" name="Res Sq">
        <title>Comparative Genomics Reveals Insights into the Divergent Evolution of Astigmatic Mites and Household Pest Adaptations.</title>
        <authorList>
            <person name="Xiong Q."/>
            <person name="Wan A.T.-Y."/>
            <person name="Liu X.-Y."/>
            <person name="Fung C.S.-H."/>
            <person name="Xiao X."/>
            <person name="Malainual N."/>
            <person name="Hou J."/>
            <person name="Wang L."/>
            <person name="Wang M."/>
            <person name="Yang K."/>
            <person name="Cui Y."/>
            <person name="Leung E."/>
            <person name="Nong W."/>
            <person name="Shin S.-K."/>
            <person name="Au S."/>
            <person name="Jeong K.Y."/>
            <person name="Chew F.T."/>
            <person name="Hui J."/>
            <person name="Leung T.F."/>
            <person name="Tungtrongchitr A."/>
            <person name="Zhong N."/>
            <person name="Liu Z."/>
            <person name="Tsui S."/>
        </authorList>
    </citation>
    <scope>NUCLEOTIDE SEQUENCE</scope>
    <source>
        <strain evidence="2">Derf</strain>
        <tissue evidence="2">Whole organism</tissue>
    </source>
</reference>
<evidence type="ECO:0000256" key="1">
    <source>
        <dbReference type="SAM" id="MobiDB-lite"/>
    </source>
</evidence>
<organism evidence="2 3">
    <name type="scientific">Dermatophagoides farinae</name>
    <name type="common">American house dust mite</name>
    <dbReference type="NCBI Taxonomy" id="6954"/>
    <lineage>
        <taxon>Eukaryota</taxon>
        <taxon>Metazoa</taxon>
        <taxon>Ecdysozoa</taxon>
        <taxon>Arthropoda</taxon>
        <taxon>Chelicerata</taxon>
        <taxon>Arachnida</taxon>
        <taxon>Acari</taxon>
        <taxon>Acariformes</taxon>
        <taxon>Sarcoptiformes</taxon>
        <taxon>Astigmata</taxon>
        <taxon>Psoroptidia</taxon>
        <taxon>Analgoidea</taxon>
        <taxon>Pyroglyphidae</taxon>
        <taxon>Dermatophagoidinae</taxon>
        <taxon>Dermatophagoides</taxon>
    </lineage>
</organism>
<name>A0A922L183_DERFA</name>
<accession>A0A922L183</accession>
<feature type="compositionally biased region" description="Polar residues" evidence="1">
    <location>
        <begin position="1"/>
        <end position="17"/>
    </location>
</feature>
<dbReference type="AlphaFoldDB" id="A0A922L183"/>
<evidence type="ECO:0000313" key="3">
    <source>
        <dbReference type="Proteomes" id="UP000790347"/>
    </source>
</evidence>
<feature type="compositionally biased region" description="Polar residues" evidence="1">
    <location>
        <begin position="42"/>
        <end position="54"/>
    </location>
</feature>
<reference evidence="2" key="1">
    <citation type="submission" date="2013-05" db="EMBL/GenBank/DDBJ databases">
        <authorList>
            <person name="Yim A.K.Y."/>
            <person name="Chan T.F."/>
            <person name="Ji K.M."/>
            <person name="Liu X.Y."/>
            <person name="Zhou J.W."/>
            <person name="Li R.Q."/>
            <person name="Yang K.Y."/>
            <person name="Li J."/>
            <person name="Li M."/>
            <person name="Law P.T.W."/>
            <person name="Wu Y.L."/>
            <person name="Cai Z.L."/>
            <person name="Qin H."/>
            <person name="Bao Y."/>
            <person name="Leung R.K.K."/>
            <person name="Ng P.K.S."/>
            <person name="Zou J."/>
            <person name="Zhong X.J."/>
            <person name="Ran P.X."/>
            <person name="Zhong N.S."/>
            <person name="Liu Z.G."/>
            <person name="Tsui S.K.W."/>
        </authorList>
    </citation>
    <scope>NUCLEOTIDE SEQUENCE</scope>
    <source>
        <strain evidence="2">Derf</strain>
        <tissue evidence="2">Whole organism</tissue>
    </source>
</reference>
<dbReference type="Proteomes" id="UP000790347">
    <property type="component" value="Unassembled WGS sequence"/>
</dbReference>
<dbReference type="EMBL" id="ASGP02000004">
    <property type="protein sequence ID" value="KAH9510697.1"/>
    <property type="molecule type" value="Genomic_DNA"/>
</dbReference>
<dbReference type="PANTHER" id="PTHR11567:SF25">
    <property type="entry name" value="PROTEIN FRA10AC1"/>
    <property type="match status" value="1"/>
</dbReference>